<reference evidence="1 2" key="1">
    <citation type="submission" date="2020-08" db="EMBL/GenBank/DDBJ databases">
        <title>Sequencing the genomes of 1000 actinobacteria strains.</title>
        <authorList>
            <person name="Klenk H.-P."/>
        </authorList>
    </citation>
    <scope>NUCLEOTIDE SEQUENCE [LARGE SCALE GENOMIC DNA]</scope>
    <source>
        <strain evidence="1 2">DSM 45507</strain>
    </source>
</reference>
<gene>
    <name evidence="1" type="ORF">HD596_005411</name>
</gene>
<dbReference type="Proteomes" id="UP000579153">
    <property type="component" value="Unassembled WGS sequence"/>
</dbReference>
<comment type="caution">
    <text evidence="1">The sequence shown here is derived from an EMBL/GenBank/DDBJ whole genome shotgun (WGS) entry which is preliminary data.</text>
</comment>
<dbReference type="InterPro" id="IPR048142">
    <property type="entry name" value="QRL_CxxC_CxxC"/>
</dbReference>
<protein>
    <submittedName>
        <fullName evidence="1">Uncharacterized protein</fullName>
    </submittedName>
</protein>
<sequence>MHTSGASAARIPQLDRLNATPGTRVVFYDPTGSEHGLPTYPWKWAPKNLKTRRQLAALGLRPGGQAPVAQILWRKGGRVAYLYDIARALPKRKPTSKQLDALGKALRARRARRNERSAS</sequence>
<accession>A0A7W9G7J5</accession>
<proteinExistence type="predicted"/>
<evidence type="ECO:0000313" key="2">
    <source>
        <dbReference type="Proteomes" id="UP000579153"/>
    </source>
</evidence>
<dbReference type="EMBL" id="JACHMB010000001">
    <property type="protein sequence ID" value="MBB5778655.1"/>
    <property type="molecule type" value="Genomic_DNA"/>
</dbReference>
<name>A0A7W9G7J5_9ACTN</name>
<dbReference type="NCBIfam" id="NF041638">
    <property type="entry name" value="QRL_CxxC_CxxC"/>
    <property type="match status" value="1"/>
</dbReference>
<keyword evidence="2" id="KW-1185">Reference proteome</keyword>
<evidence type="ECO:0000313" key="1">
    <source>
        <dbReference type="EMBL" id="MBB5778655.1"/>
    </source>
</evidence>
<dbReference type="AlphaFoldDB" id="A0A7W9G7J5"/>
<organism evidence="1 2">
    <name type="scientific">Nonomuraea jabiensis</name>
    <dbReference type="NCBI Taxonomy" id="882448"/>
    <lineage>
        <taxon>Bacteria</taxon>
        <taxon>Bacillati</taxon>
        <taxon>Actinomycetota</taxon>
        <taxon>Actinomycetes</taxon>
        <taxon>Streptosporangiales</taxon>
        <taxon>Streptosporangiaceae</taxon>
        <taxon>Nonomuraea</taxon>
    </lineage>
</organism>
<dbReference type="RefSeq" id="WP_185072062.1">
    <property type="nucleotide sequence ID" value="NZ_JACHMB010000001.1"/>
</dbReference>